<comment type="caution">
    <text evidence="2">The sequence shown here is derived from an EMBL/GenBank/DDBJ whole genome shotgun (WGS) entry which is preliminary data.</text>
</comment>
<accession>A0A1F7I1B0</accession>
<name>A0A1F7I1B0_9BACT</name>
<evidence type="ECO:0000259" key="1">
    <source>
        <dbReference type="Pfam" id="PF01627"/>
    </source>
</evidence>
<organism evidence="2 3">
    <name type="scientific">Candidatus Roizmanbacteria bacterium RIFCSPHIGHO2_12_FULL_41_11</name>
    <dbReference type="NCBI Taxonomy" id="1802052"/>
    <lineage>
        <taxon>Bacteria</taxon>
        <taxon>Candidatus Roizmaniibacteriota</taxon>
    </lineage>
</organism>
<gene>
    <name evidence="2" type="ORF">A3F03_03885</name>
</gene>
<dbReference type="GO" id="GO:0000160">
    <property type="term" value="P:phosphorelay signal transduction system"/>
    <property type="evidence" value="ECO:0007669"/>
    <property type="project" value="InterPro"/>
</dbReference>
<dbReference type="Proteomes" id="UP000176803">
    <property type="component" value="Unassembled WGS sequence"/>
</dbReference>
<dbReference type="SUPFAM" id="SSF47226">
    <property type="entry name" value="Histidine-containing phosphotransfer domain, HPT domain"/>
    <property type="match status" value="1"/>
</dbReference>
<dbReference type="Gene3D" id="1.20.120.160">
    <property type="entry name" value="HPT domain"/>
    <property type="match status" value="1"/>
</dbReference>
<evidence type="ECO:0000313" key="3">
    <source>
        <dbReference type="Proteomes" id="UP000176803"/>
    </source>
</evidence>
<sequence length="118" mass="13409">MTDLADYKKLYLKSARKHLKILSKNIALFLKNPSNQSVLDQAHLHTHSLKSQSLVMGYPKTGALCRSLETIFYKIKERKKILTNANIKSIQISLQQLTELIQLIEKTGQETRGKVVSS</sequence>
<dbReference type="InterPro" id="IPR008207">
    <property type="entry name" value="Sig_transdc_His_kin_Hpt_dom"/>
</dbReference>
<dbReference type="Pfam" id="PF01627">
    <property type="entry name" value="Hpt"/>
    <property type="match status" value="1"/>
</dbReference>
<proteinExistence type="predicted"/>
<evidence type="ECO:0000313" key="2">
    <source>
        <dbReference type="EMBL" id="OGK37159.1"/>
    </source>
</evidence>
<dbReference type="AlphaFoldDB" id="A0A1F7I1B0"/>
<reference evidence="2 3" key="1">
    <citation type="journal article" date="2016" name="Nat. Commun.">
        <title>Thousands of microbial genomes shed light on interconnected biogeochemical processes in an aquifer system.</title>
        <authorList>
            <person name="Anantharaman K."/>
            <person name="Brown C.T."/>
            <person name="Hug L.A."/>
            <person name="Sharon I."/>
            <person name="Castelle C.J."/>
            <person name="Probst A.J."/>
            <person name="Thomas B.C."/>
            <person name="Singh A."/>
            <person name="Wilkins M.J."/>
            <person name="Karaoz U."/>
            <person name="Brodie E.L."/>
            <person name="Williams K.H."/>
            <person name="Hubbard S.S."/>
            <person name="Banfield J.F."/>
        </authorList>
    </citation>
    <scope>NUCLEOTIDE SEQUENCE [LARGE SCALE GENOMIC DNA]</scope>
</reference>
<dbReference type="EMBL" id="MGAC01000046">
    <property type="protein sequence ID" value="OGK37159.1"/>
    <property type="molecule type" value="Genomic_DNA"/>
</dbReference>
<dbReference type="InterPro" id="IPR036641">
    <property type="entry name" value="HPT_dom_sf"/>
</dbReference>
<feature type="domain" description="HPt" evidence="1">
    <location>
        <begin position="8"/>
        <end position="97"/>
    </location>
</feature>
<protein>
    <recommendedName>
        <fullName evidence="1">HPt domain-containing protein</fullName>
    </recommendedName>
</protein>